<protein>
    <recommendedName>
        <fullName evidence="3">Elongation factor P hydroxylase</fullName>
    </recommendedName>
</protein>
<dbReference type="RefSeq" id="WP_086434103.1">
    <property type="nucleotide sequence ID" value="NZ_FXWH01000001.1"/>
</dbReference>
<evidence type="ECO:0000313" key="1">
    <source>
        <dbReference type="EMBL" id="SMQ64198.1"/>
    </source>
</evidence>
<dbReference type="OrthoDB" id="5298591at2"/>
<name>A0A1Y6ENH3_9GAMM</name>
<dbReference type="InterPro" id="IPR007411">
    <property type="entry name" value="EpmC"/>
</dbReference>
<dbReference type="Proteomes" id="UP000194450">
    <property type="component" value="Unassembled WGS sequence"/>
</dbReference>
<dbReference type="EMBL" id="FXWH01000001">
    <property type="protein sequence ID" value="SMQ64198.1"/>
    <property type="molecule type" value="Genomic_DNA"/>
</dbReference>
<reference evidence="2" key="1">
    <citation type="submission" date="2017-04" db="EMBL/GenBank/DDBJ databases">
        <authorList>
            <person name="Varghese N."/>
            <person name="Submissions S."/>
        </authorList>
    </citation>
    <scope>NUCLEOTIDE SEQUENCE [LARGE SCALE GENOMIC DNA]</scope>
</reference>
<accession>A0A1Y6ENH3</accession>
<evidence type="ECO:0000313" key="2">
    <source>
        <dbReference type="Proteomes" id="UP000194450"/>
    </source>
</evidence>
<sequence>MNAPSHDYQQLIDIFAACFYASENTRLVAGKDEPYYLPAGQVLAEGDTAAGYHQVVFAHGFYASALHEIAHWCIAGSERRKQFDYGYWYAPDGRNAQQQSEFEQVERKPQALEWLFADAAGFVFQVSVDNLSGIEVDRAAFTAQVAKQKQAYLNHGLPSRAEAFRQALLAYYQQALPSSLNEKQLCYG</sequence>
<keyword evidence="2" id="KW-1185">Reference proteome</keyword>
<dbReference type="AlphaFoldDB" id="A0A1Y6ENH3"/>
<proteinExistence type="predicted"/>
<gene>
    <name evidence="1" type="ORF">SAMN06297229_0978</name>
</gene>
<organism evidence="1 2">
    <name type="scientific">Pseudidiomarina planktonica</name>
    <dbReference type="NCBI Taxonomy" id="1323738"/>
    <lineage>
        <taxon>Bacteria</taxon>
        <taxon>Pseudomonadati</taxon>
        <taxon>Pseudomonadota</taxon>
        <taxon>Gammaproteobacteria</taxon>
        <taxon>Alteromonadales</taxon>
        <taxon>Idiomarinaceae</taxon>
        <taxon>Pseudidiomarina</taxon>
    </lineage>
</organism>
<evidence type="ECO:0008006" key="3">
    <source>
        <dbReference type="Google" id="ProtNLM"/>
    </source>
</evidence>
<dbReference type="Pfam" id="PF04315">
    <property type="entry name" value="EpmC"/>
    <property type="match status" value="1"/>
</dbReference>